<evidence type="ECO:0000256" key="4">
    <source>
        <dbReference type="ARBA" id="ARBA00022692"/>
    </source>
</evidence>
<keyword evidence="10" id="KW-1185">Reference proteome</keyword>
<evidence type="ECO:0000256" key="2">
    <source>
        <dbReference type="ARBA" id="ARBA00010157"/>
    </source>
</evidence>
<evidence type="ECO:0000256" key="5">
    <source>
        <dbReference type="ARBA" id="ARBA00022989"/>
    </source>
</evidence>
<comment type="similarity">
    <text evidence="2">Belongs to the resistance-nodulation-cell division (RND) (TC 2.A.6) family. MmpL subfamily.</text>
</comment>
<accession>A0ABN6IHI4</accession>
<dbReference type="InterPro" id="IPR004869">
    <property type="entry name" value="MMPL_dom"/>
</dbReference>
<dbReference type="Proteomes" id="UP000826012">
    <property type="component" value="Chromosome"/>
</dbReference>
<dbReference type="PROSITE" id="PS50156">
    <property type="entry name" value="SSD"/>
    <property type="match status" value="1"/>
</dbReference>
<dbReference type="InterPro" id="IPR000731">
    <property type="entry name" value="SSD"/>
</dbReference>
<dbReference type="RefSeq" id="WP_221041934.1">
    <property type="nucleotide sequence ID" value="NZ_AP024828.1"/>
</dbReference>
<dbReference type="SUPFAM" id="SSF82866">
    <property type="entry name" value="Multidrug efflux transporter AcrB transmembrane domain"/>
    <property type="match status" value="2"/>
</dbReference>
<protein>
    <submittedName>
        <fullName evidence="9">Membrane protein</fullName>
    </submittedName>
</protein>
<reference evidence="9 10" key="2">
    <citation type="submission" date="2021-07" db="EMBL/GenBank/DDBJ databases">
        <authorList>
            <person name="Matsumoto Y."/>
            <person name="Motooka D."/>
            <person name="Nakamura S."/>
        </authorList>
    </citation>
    <scope>NUCLEOTIDE SEQUENCE [LARGE SCALE GENOMIC DNA]</scope>
    <source>
        <strain evidence="9 10">TY59</strain>
    </source>
</reference>
<sequence>MLQRIARLAIRAPRRIIATAVLVFIAAAIFGVPVAKSLSPGGFQDPDSESARAINVLSDKFGQSGQQMLILVTAPGGANSEQARKVGTDLADQLQKSPLVYNVASPWTRPVPAPPGQPDELVSRDGKSGLVVVNLKGGENYAQSNAQTLADQFIHDRDGATVRAGGAAMQYAQINAQNQADLLVMEMIALPLSFLVLIWVFDGLLAAALPMALGALAVVGSMTVLRLITFTTEVSIFALNLSTALGLALAIDYTLLIVSRYRDELADGRDREEALIRTMATSGRTVLFSAVTVALSMSATVAFPMYFLKSFAYAGVATVAFVATASIVITPAAIVLLGPRLDALNVRRLGRRLLGRPEPVHKPAELGARPRKRAVPPPACEGLFWYRSTKFVMRRWAPIGLSVVALLLLLGYPFLRVTWGFPDDRVLPPSASAHQVGDQLRNDFAHDSATSVPVVIPYATGLGPADLDSYAAALSRVADVSAVAAPGGTFTAGNRAGPPAGAAGLHDGSAFLTVSSTAPLFSQANDTQLKRLHEVPGPAGRSVEMGGVAQVNRDSVDAVTDRLPLVLGLMAAITFVLLFLLTGSVLLPAKALACNFLSLTAAFGALVWIFQDGHLGALGTTPSGTLVANMPVLLFCIAFGLSMDYEVFLLSRIREYWLASGAARPARPTAKQAHAANDESVALGVARTGRVITAAALVMSMSFAALIAAHVSFMRMFGLGLTLAVLADATLVRMVVVPAFMHVMGRWNWWAPKPLAWLHDRFGISEGGADKTVELFEPAAEPVELPGPVGEPVPNSV</sequence>
<dbReference type="Gene3D" id="1.20.1640.10">
    <property type="entry name" value="Multidrug efflux transporter AcrB transmembrane domain"/>
    <property type="match status" value="2"/>
</dbReference>
<evidence type="ECO:0000313" key="9">
    <source>
        <dbReference type="EMBL" id="BCZ23260.1"/>
    </source>
</evidence>
<evidence type="ECO:0000256" key="1">
    <source>
        <dbReference type="ARBA" id="ARBA00004651"/>
    </source>
</evidence>
<comment type="subcellular location">
    <subcellularLocation>
        <location evidence="1">Cell membrane</location>
        <topology evidence="1">Multi-pass membrane protein</topology>
    </subcellularLocation>
</comment>
<feature type="transmembrane region" description="Helical" evidence="7">
    <location>
        <begin position="208"/>
        <end position="228"/>
    </location>
</feature>
<name>A0ABN6IHI4_9MYCO</name>
<dbReference type="PANTHER" id="PTHR33406:SF11">
    <property type="entry name" value="MEMBRANE PROTEIN SCO6666-RELATED"/>
    <property type="match status" value="1"/>
</dbReference>
<keyword evidence="5 7" id="KW-1133">Transmembrane helix</keyword>
<organism evidence="9 10">
    <name type="scientific">Mycobacterium senriense</name>
    <dbReference type="NCBI Taxonomy" id="2775496"/>
    <lineage>
        <taxon>Bacteria</taxon>
        <taxon>Bacillati</taxon>
        <taxon>Actinomycetota</taxon>
        <taxon>Actinomycetes</taxon>
        <taxon>Mycobacteriales</taxon>
        <taxon>Mycobacteriaceae</taxon>
        <taxon>Mycobacterium</taxon>
        <taxon>Mycobacterium avium complex (MAC)</taxon>
    </lineage>
</organism>
<proteinExistence type="inferred from homology"/>
<feature type="transmembrane region" description="Helical" evidence="7">
    <location>
        <begin position="691"/>
        <end position="711"/>
    </location>
</feature>
<feature type="transmembrane region" description="Helical" evidence="7">
    <location>
        <begin position="234"/>
        <end position="258"/>
    </location>
</feature>
<gene>
    <name evidence="9" type="primary">mmpL13</name>
    <name evidence="9" type="ORF">MTY59_31150</name>
</gene>
<keyword evidence="4 7" id="KW-0812">Transmembrane</keyword>
<feature type="transmembrane region" description="Helical" evidence="7">
    <location>
        <begin position="182"/>
        <end position="201"/>
    </location>
</feature>
<reference evidence="9 10" key="1">
    <citation type="submission" date="2021-07" db="EMBL/GenBank/DDBJ databases">
        <title>Complete genome sequence of nontuberculous Mycobacterium sp. TY59.</title>
        <authorList>
            <person name="Fukushima K."/>
        </authorList>
    </citation>
    <scope>NUCLEOTIDE SEQUENCE [LARGE SCALE GENOMIC DNA]</scope>
    <source>
        <strain evidence="9 10">TY59</strain>
    </source>
</reference>
<feature type="transmembrane region" description="Helical" evidence="7">
    <location>
        <begin position="286"/>
        <end position="307"/>
    </location>
</feature>
<evidence type="ECO:0000259" key="8">
    <source>
        <dbReference type="PROSITE" id="PS50156"/>
    </source>
</evidence>
<dbReference type="EMBL" id="AP024828">
    <property type="protein sequence ID" value="BCZ23260.1"/>
    <property type="molecule type" value="Genomic_DNA"/>
</dbReference>
<dbReference type="InterPro" id="IPR050545">
    <property type="entry name" value="Mycobact_MmpL"/>
</dbReference>
<feature type="transmembrane region" description="Helical" evidence="7">
    <location>
        <begin position="717"/>
        <end position="736"/>
    </location>
</feature>
<evidence type="ECO:0000313" key="10">
    <source>
        <dbReference type="Proteomes" id="UP000826012"/>
    </source>
</evidence>
<keyword evidence="6 7" id="KW-0472">Membrane</keyword>
<feature type="transmembrane region" description="Helical" evidence="7">
    <location>
        <begin position="396"/>
        <end position="415"/>
    </location>
</feature>
<dbReference type="PANTHER" id="PTHR33406">
    <property type="entry name" value="MEMBRANE PROTEIN MJ1562-RELATED"/>
    <property type="match status" value="1"/>
</dbReference>
<dbReference type="Pfam" id="PF03176">
    <property type="entry name" value="MMPL"/>
    <property type="match status" value="2"/>
</dbReference>
<feature type="transmembrane region" description="Helical" evidence="7">
    <location>
        <begin position="630"/>
        <end position="650"/>
    </location>
</feature>
<feature type="transmembrane region" description="Helical" evidence="7">
    <location>
        <begin position="592"/>
        <end position="610"/>
    </location>
</feature>
<feature type="transmembrane region" description="Helical" evidence="7">
    <location>
        <begin position="565"/>
        <end position="587"/>
    </location>
</feature>
<feature type="transmembrane region" description="Helical" evidence="7">
    <location>
        <begin position="313"/>
        <end position="338"/>
    </location>
</feature>
<keyword evidence="3" id="KW-1003">Cell membrane</keyword>
<evidence type="ECO:0000256" key="6">
    <source>
        <dbReference type="ARBA" id="ARBA00023136"/>
    </source>
</evidence>
<feature type="domain" description="SSD" evidence="8">
    <location>
        <begin position="206"/>
        <end position="336"/>
    </location>
</feature>
<evidence type="ECO:0000256" key="3">
    <source>
        <dbReference type="ARBA" id="ARBA00022475"/>
    </source>
</evidence>
<evidence type="ECO:0000256" key="7">
    <source>
        <dbReference type="SAM" id="Phobius"/>
    </source>
</evidence>